<feature type="compositionally biased region" description="Pro residues" evidence="2">
    <location>
        <begin position="155"/>
        <end position="176"/>
    </location>
</feature>
<feature type="compositionally biased region" description="Pro residues" evidence="2">
    <location>
        <begin position="1128"/>
        <end position="1141"/>
    </location>
</feature>
<dbReference type="EMBL" id="JAATWM020000004">
    <property type="protein sequence ID" value="KAF9880736.1"/>
    <property type="molecule type" value="Genomic_DNA"/>
</dbReference>
<dbReference type="OrthoDB" id="5244761at2759"/>
<proteinExistence type="predicted"/>
<sequence>MDPGQPDSKRPRLSTTNSWSPTGAPQHQLPPLHPPSSLPPTPHQAHHPGPPPPIPPYHQSQPPPPYPPPPRSAEPHHPPHPAQQHPDERRHHDQESPYNTPMQEHYRHPASPSPAHPSYNPFPHRDPGSVKREPHEDGLPHPRRPHSTGGAPNDGLPPPGPHPPPHSAPPPVPPYSDDPRRPPHMSYESAPPQMPPTPGGYRSYPGPPPPISQPPPPAPPQQYEQPPYHPQPAPESLYISSYASTQKRKATRASQACDSCRQLKAKCDETKPCKSCREKGVECKYRDPVPKAMDKTQTDILDAILEMRNGLEKKIDEYNESISRRVSILENASPYKRVKVEGDHMATTPSPPKQKVHLSPENHYQSVEDNRSEETMPIPVSDPIMSPIDEPEEPEEEYHPPGPAVAPGAPAIPVNHTTTTGHLLRWPAIRELTRRAFLQNGIKHMEDYPQGYEESRGILRLFGCGEGHGLKFDTSSKNNVDPEAIRATIDTADDNLGEPVASPSPSAEAWGQVGSLSPPNLMAGSVLTPDGHPDYSEEKVWAYVESFEKHVMSLHPIITPNDLKPLVKRFLKHVTTGKPKPAPTSTAKFAVTTADYSNKRKRSPSGDQPDDPVQNSRKQGRPARTIEVALVLMVMGLGKICRWKGKLPEPAPDTVEPSQNSPLNRNGHPSSPGPGGQASPPVYSAHSQSSGLPSPKEQNNGIPSRRPSLHGSAKGGRPARNFDILPGLEYVAVASDIIGNQRGANTLKHVQVHILAGLYYGLLGRPIESYRCLADADVSLHHLMRRDMDRYQKICNLAKTGVKTELDRRDTMIIINFWSCSQLQGDIIAELGVYPSNCNKYDDSVPWPNALIMGNELPFHEVQHYMAQLYLRKALNSLHGELYKPSDVTPMDIKLSKISGLDKTLRSMEWARGLSFSEQDPPANTFLEARLRAKYWGTQVITYRPFVKLVLDISAKLQQRTDGATPNSDTAGGLGLFTKGDATAFVGHGIESHQDLVNTDTIQYAKRCIEALFKSTESFHNVDHERLLVTNIFGTALAQWGNLLTLSAAYKDPCLGPFVDAQRLQYNLSRTIQMLHLHASEKSSLKINQRILEHIQKDLFRNGGAYEDPRATISFSSAASAASMSGPTLPPPPPPPAPAPMSAPNHHPTDHQGPMGLAYAMEPHRSAHNSPIAGHRVLNHAPNHNHTPNHTYQG</sequence>
<reference evidence="4" key="2">
    <citation type="submission" date="2020-11" db="EMBL/GenBank/DDBJ databases">
        <title>Whole genome sequencing of Colletotrichum sp.</title>
        <authorList>
            <person name="Li H."/>
        </authorList>
    </citation>
    <scope>NUCLEOTIDE SEQUENCE</scope>
    <source>
        <strain evidence="4">CkLH20</strain>
    </source>
</reference>
<keyword evidence="1" id="KW-0539">Nucleus</keyword>
<dbReference type="GeneID" id="62157571"/>
<gene>
    <name evidence="4" type="ORF">CkaCkLH20_01778</name>
</gene>
<evidence type="ECO:0000313" key="5">
    <source>
        <dbReference type="Proteomes" id="UP000781932"/>
    </source>
</evidence>
<dbReference type="RefSeq" id="XP_038750197.1">
    <property type="nucleotide sequence ID" value="XM_038884497.1"/>
</dbReference>
<feature type="compositionally biased region" description="Pro residues" evidence="2">
    <location>
        <begin position="205"/>
        <end position="220"/>
    </location>
</feature>
<dbReference type="SMART" id="SM00066">
    <property type="entry name" value="GAL4"/>
    <property type="match status" value="1"/>
</dbReference>
<dbReference type="PROSITE" id="PS50048">
    <property type="entry name" value="ZN2_CY6_FUNGAL_2"/>
    <property type="match status" value="1"/>
</dbReference>
<feature type="compositionally biased region" description="Polar residues" evidence="2">
    <location>
        <begin position="13"/>
        <end position="23"/>
    </location>
</feature>
<dbReference type="Gene3D" id="4.10.240.10">
    <property type="entry name" value="Zn(2)-C6 fungal-type DNA-binding domain"/>
    <property type="match status" value="1"/>
</dbReference>
<feature type="region of interest" description="Disordered" evidence="2">
    <location>
        <begin position="592"/>
        <end position="622"/>
    </location>
</feature>
<dbReference type="GO" id="GO:0008270">
    <property type="term" value="F:zinc ion binding"/>
    <property type="evidence" value="ECO:0007669"/>
    <property type="project" value="InterPro"/>
</dbReference>
<reference evidence="4" key="1">
    <citation type="submission" date="2020-03" db="EMBL/GenBank/DDBJ databases">
        <authorList>
            <person name="He L."/>
        </authorList>
    </citation>
    <scope>NUCLEOTIDE SEQUENCE</scope>
    <source>
        <strain evidence="4">CkLH20</strain>
    </source>
</reference>
<feature type="region of interest" description="Disordered" evidence="2">
    <location>
        <begin position="648"/>
        <end position="718"/>
    </location>
</feature>
<dbReference type="InterPro" id="IPR053181">
    <property type="entry name" value="EcdB-like_regulator"/>
</dbReference>
<keyword evidence="5" id="KW-1185">Reference proteome</keyword>
<dbReference type="PROSITE" id="PS00463">
    <property type="entry name" value="ZN2_CY6_FUNGAL_1"/>
    <property type="match status" value="1"/>
</dbReference>
<feature type="region of interest" description="Disordered" evidence="2">
    <location>
        <begin position="342"/>
        <end position="383"/>
    </location>
</feature>
<protein>
    <submittedName>
        <fullName evidence="4">C6 zinc finger domain-containing protein</fullName>
    </submittedName>
</protein>
<dbReference type="PANTHER" id="PTHR47785:SF4">
    <property type="entry name" value="ZN(II)2CYS6 TRANSCRIPTION FACTOR (EUROFUNG)"/>
    <property type="match status" value="1"/>
</dbReference>
<evidence type="ECO:0000259" key="3">
    <source>
        <dbReference type="PROSITE" id="PS50048"/>
    </source>
</evidence>
<organism evidence="4 5">
    <name type="scientific">Colletotrichum karsti</name>
    <dbReference type="NCBI Taxonomy" id="1095194"/>
    <lineage>
        <taxon>Eukaryota</taxon>
        <taxon>Fungi</taxon>
        <taxon>Dikarya</taxon>
        <taxon>Ascomycota</taxon>
        <taxon>Pezizomycotina</taxon>
        <taxon>Sordariomycetes</taxon>
        <taxon>Hypocreomycetidae</taxon>
        <taxon>Glomerellales</taxon>
        <taxon>Glomerellaceae</taxon>
        <taxon>Colletotrichum</taxon>
        <taxon>Colletotrichum boninense species complex</taxon>
    </lineage>
</organism>
<dbReference type="InterPro" id="IPR001138">
    <property type="entry name" value="Zn2Cys6_DnaBD"/>
</dbReference>
<feature type="compositionally biased region" description="Basic and acidic residues" evidence="2">
    <location>
        <begin position="123"/>
        <end position="140"/>
    </location>
</feature>
<dbReference type="PANTHER" id="PTHR47785">
    <property type="entry name" value="ZN(II)2CYS6 TRANSCRIPTION FACTOR (EUROFUNG)-RELATED-RELATED"/>
    <property type="match status" value="1"/>
</dbReference>
<dbReference type="AlphaFoldDB" id="A0A9P6IF35"/>
<dbReference type="SUPFAM" id="SSF57701">
    <property type="entry name" value="Zn2/Cys6 DNA-binding domain"/>
    <property type="match status" value="1"/>
</dbReference>
<feature type="region of interest" description="Disordered" evidence="2">
    <location>
        <begin position="1"/>
        <end position="256"/>
    </location>
</feature>
<comment type="caution">
    <text evidence="4">The sequence shown here is derived from an EMBL/GenBank/DDBJ whole genome shotgun (WGS) entry which is preliminary data.</text>
</comment>
<dbReference type="Pfam" id="PF00172">
    <property type="entry name" value="Zn_clus"/>
    <property type="match status" value="1"/>
</dbReference>
<name>A0A9P6IF35_9PEZI</name>
<feature type="compositionally biased region" description="Pro residues" evidence="2">
    <location>
        <begin position="31"/>
        <end position="72"/>
    </location>
</feature>
<dbReference type="InterPro" id="IPR036864">
    <property type="entry name" value="Zn2-C6_fun-type_DNA-bd_sf"/>
</dbReference>
<dbReference type="GO" id="GO:0000981">
    <property type="term" value="F:DNA-binding transcription factor activity, RNA polymerase II-specific"/>
    <property type="evidence" value="ECO:0007669"/>
    <property type="project" value="InterPro"/>
</dbReference>
<evidence type="ECO:0000313" key="4">
    <source>
        <dbReference type="EMBL" id="KAF9880736.1"/>
    </source>
</evidence>
<feature type="compositionally biased region" description="Polar residues" evidence="2">
    <location>
        <begin position="656"/>
        <end position="668"/>
    </location>
</feature>
<accession>A0A9P6IF35</accession>
<dbReference type="Proteomes" id="UP000781932">
    <property type="component" value="Unassembled WGS sequence"/>
</dbReference>
<feature type="domain" description="Zn(2)-C6 fungal-type" evidence="3">
    <location>
        <begin position="256"/>
        <end position="285"/>
    </location>
</feature>
<feature type="compositionally biased region" description="Polar residues" evidence="2">
    <location>
        <begin position="685"/>
        <end position="702"/>
    </location>
</feature>
<evidence type="ECO:0000256" key="2">
    <source>
        <dbReference type="SAM" id="MobiDB-lite"/>
    </source>
</evidence>
<feature type="compositionally biased region" description="Basic and acidic residues" evidence="2">
    <location>
        <begin position="85"/>
        <end position="95"/>
    </location>
</feature>
<evidence type="ECO:0000256" key="1">
    <source>
        <dbReference type="ARBA" id="ARBA00023242"/>
    </source>
</evidence>
<dbReference type="CDD" id="cd00067">
    <property type="entry name" value="GAL4"/>
    <property type="match status" value="1"/>
</dbReference>
<feature type="region of interest" description="Disordered" evidence="2">
    <location>
        <begin position="1117"/>
        <end position="1194"/>
    </location>
</feature>
<dbReference type="CDD" id="cd12148">
    <property type="entry name" value="fungal_TF_MHR"/>
    <property type="match status" value="1"/>
</dbReference>
<feature type="compositionally biased region" description="Low complexity" evidence="2">
    <location>
        <begin position="1179"/>
        <end position="1194"/>
    </location>
</feature>